<dbReference type="OrthoDB" id="9801841at2"/>
<dbReference type="Gene3D" id="3.40.50.300">
    <property type="entry name" value="P-loop containing nucleotide triphosphate hydrolases"/>
    <property type="match status" value="1"/>
</dbReference>
<dbReference type="Proteomes" id="UP000234341">
    <property type="component" value="Unassembled WGS sequence"/>
</dbReference>
<dbReference type="Pfam" id="PF00069">
    <property type="entry name" value="Pkinase"/>
    <property type="match status" value="1"/>
</dbReference>
<protein>
    <recommendedName>
        <fullName evidence="2">Protein kinase domain-containing protein</fullName>
    </recommendedName>
</protein>
<proteinExistence type="predicted"/>
<dbReference type="GO" id="GO:0005524">
    <property type="term" value="F:ATP binding"/>
    <property type="evidence" value="ECO:0007669"/>
    <property type="project" value="InterPro"/>
</dbReference>
<dbReference type="AlphaFoldDB" id="A0A2N5C5M8"/>
<dbReference type="InterPro" id="IPR041664">
    <property type="entry name" value="AAA_16"/>
</dbReference>
<dbReference type="SUPFAM" id="SSF52540">
    <property type="entry name" value="P-loop containing nucleoside triphosphate hydrolases"/>
    <property type="match status" value="1"/>
</dbReference>
<name>A0A2N5C5M8_9BURK</name>
<feature type="domain" description="Protein kinase" evidence="2">
    <location>
        <begin position="63"/>
        <end position="379"/>
    </location>
</feature>
<organism evidence="3 4">
    <name type="scientific">Cupriavidus pauculus</name>
    <dbReference type="NCBI Taxonomy" id="82633"/>
    <lineage>
        <taxon>Bacteria</taxon>
        <taxon>Pseudomonadati</taxon>
        <taxon>Pseudomonadota</taxon>
        <taxon>Betaproteobacteria</taxon>
        <taxon>Burkholderiales</taxon>
        <taxon>Burkholderiaceae</taxon>
        <taxon>Cupriavidus</taxon>
    </lineage>
</organism>
<dbReference type="InterPro" id="IPR011009">
    <property type="entry name" value="Kinase-like_dom_sf"/>
</dbReference>
<comment type="caution">
    <text evidence="3">The sequence shown here is derived from an EMBL/GenBank/DDBJ whole genome shotgun (WGS) entry which is preliminary data.</text>
</comment>
<evidence type="ECO:0000256" key="1">
    <source>
        <dbReference type="SAM" id="MobiDB-lite"/>
    </source>
</evidence>
<evidence type="ECO:0000259" key="2">
    <source>
        <dbReference type="PROSITE" id="PS50011"/>
    </source>
</evidence>
<feature type="region of interest" description="Disordered" evidence="1">
    <location>
        <begin position="1"/>
        <end position="28"/>
    </location>
</feature>
<reference evidence="3 4" key="1">
    <citation type="submission" date="2017-12" db="EMBL/GenBank/DDBJ databases">
        <title>Genome sequence of the active heterotrophic nitrifier-denitrifier, Cupriavidus pauculus UM1.</title>
        <authorList>
            <person name="Putonti C."/>
            <person name="Castignetti D."/>
        </authorList>
    </citation>
    <scope>NUCLEOTIDE SEQUENCE [LARGE SCALE GENOMIC DNA]</scope>
    <source>
        <strain evidence="3 4">UM1</strain>
    </source>
</reference>
<evidence type="ECO:0000313" key="3">
    <source>
        <dbReference type="EMBL" id="PLP97497.1"/>
    </source>
</evidence>
<gene>
    <name evidence="3" type="ORF">CYJ10_27095</name>
</gene>
<dbReference type="InterPro" id="IPR027417">
    <property type="entry name" value="P-loop_NTPase"/>
</dbReference>
<accession>A0A2N5C5M8</accession>
<dbReference type="EMBL" id="PJRP01000017">
    <property type="protein sequence ID" value="PLP97497.1"/>
    <property type="molecule type" value="Genomic_DNA"/>
</dbReference>
<dbReference type="SMART" id="SM00220">
    <property type="entry name" value="S_TKc"/>
    <property type="match status" value="1"/>
</dbReference>
<dbReference type="InterPro" id="IPR053159">
    <property type="entry name" value="Hybrid_Histidine_Kinase"/>
</dbReference>
<dbReference type="PROSITE" id="PS50011">
    <property type="entry name" value="PROTEIN_KINASE_DOM"/>
    <property type="match status" value="1"/>
</dbReference>
<dbReference type="PANTHER" id="PTHR43642">
    <property type="entry name" value="HYBRID SIGNAL TRANSDUCTION HISTIDINE KINASE G"/>
    <property type="match status" value="1"/>
</dbReference>
<dbReference type="InterPro" id="IPR000719">
    <property type="entry name" value="Prot_kinase_dom"/>
</dbReference>
<dbReference type="Pfam" id="PF13191">
    <property type="entry name" value="AAA_16"/>
    <property type="match status" value="1"/>
</dbReference>
<dbReference type="Gene3D" id="1.10.510.10">
    <property type="entry name" value="Transferase(Phosphotransferase) domain 1"/>
    <property type="match status" value="1"/>
</dbReference>
<dbReference type="GO" id="GO:0004672">
    <property type="term" value="F:protein kinase activity"/>
    <property type="evidence" value="ECO:0007669"/>
    <property type="project" value="InterPro"/>
</dbReference>
<dbReference type="SUPFAM" id="SSF56112">
    <property type="entry name" value="Protein kinase-like (PK-like)"/>
    <property type="match status" value="1"/>
</dbReference>
<evidence type="ECO:0000313" key="4">
    <source>
        <dbReference type="Proteomes" id="UP000234341"/>
    </source>
</evidence>
<sequence length="1220" mass="135453">MDRSVNNQLMGFQSASRSARTSEGGQCSHSEHWADARARYRHLPLTQYCDSRTVTRKNVWQSTTIRTTLRSSRFGTTHAPRSAGICAVKWTIEGSLLGTPGNPPLERILKNYIDEKDSLAGARLTLLRKGPVELYRAQFLQSTLIAAIPLAPVSDAIREQLRYEYSIRDKLVGGFALRPLRYAVHNQNPALLLDDPGGRLLSELVSEAMTPDEFLRHALQVAMSLSSAHKVGLVHGGLTPSNILVQPADHRTNLTGFRAQGRILALATADGAEYEIDREYLHYVAPESTGRVNRIPDERSDLYSLGCIYFHMLTGEVVFPGLAPWELVHAHVARRPDDDALQNLRHQVGGPIVDLVCRLLAKEPNERYQTAADVVAELVTLRSLYQAKSSPSISRRRPLGLFQSEALLVGRRLEIDLLRRAIHDSGSEKKRSLWLVEGPAGIGKTTLINHLRKDSDGKSFEFAHGKCELEDGFTPYASLFRALNTLSRAALAYPPSQYEQLQRRLRDSLAEESSIITTIFPGLTGLLGEQAHKPAISPQAERSRFLEAIARLLSAFGTPDRPLLLFFDDLQWIDEATLEVVAYVMRSVLCRHVVVVAAMRDRQIEHQGPHVQPFLSTNAVERVPLGPLSEREVGSLLSAVLADSTDSSDTLVSALLRTAGGNPLHTIQLVRSLIADDVMVYDESAGKWNASLTDVEARSNKSNVVELLSARVATLPENSLVAIQYLAILAEPSSVDTVAAAMSVPENLVALALQDALDEQLIELRDGQYAFAHDRVRDSVYLTLSELQRDQKHVEVGVNLRNHVVKNELKTSAFVIAKHLARATLPAADPRRRQFASIIFEAALKAKEATAYESAISYLIDARRFLEDRVNLDGDLLSLIELRLGECEFACMRVAPASERLAAIRTQLLESEHRAELVRLRLAMYVALGQTEQALDIGYRYLAEETGIALSREIEPGSLELEYRRFLELYAGRTADELLALPFMNDDRVRNAMDVMTDLIPAVQFTSKELVEVLILRMINLSLEYGLCDASSYAYICLSFVAGAKFGDYTTTAIFGRVAMRLPKERGLNLYEGRVQMCFGSLSLPWTGPAAEAKQHLEEAAELTGRQGDLTFAVYSRRHIVTNLLFSGGSLSEAQKVAEDGLKLAREARFALVIDAFMAQAWFIRKLRGMPVDISLPDSSVDYAELLADCISGEYQRHIAAFAFWTYRLQASFLWGGRSS</sequence>
<dbReference type="PANTHER" id="PTHR43642:SF1">
    <property type="entry name" value="HYBRID SIGNAL TRANSDUCTION HISTIDINE KINASE G"/>
    <property type="match status" value="1"/>
</dbReference>